<dbReference type="Proteomes" id="UP000013026">
    <property type="component" value="Chromosome"/>
</dbReference>
<name>M9XDL2_MEIRD</name>
<reference evidence="1 2" key="1">
    <citation type="submission" date="2013-04" db="EMBL/GenBank/DDBJ databases">
        <authorList>
            <person name="Chin J."/>
            <person name="Alexander D.H."/>
            <person name="Marks P."/>
            <person name="Korlach J."/>
            <person name="Clum A."/>
            <person name="Copeland A."/>
        </authorList>
    </citation>
    <scope>NUCLEOTIDE SEQUENCE [LARGE SCALE GENOMIC DNA]</scope>
    <source>
        <strain evidence="2">ATCC 35948 / DSM 1279 / VKM B-1258 / 21</strain>
    </source>
</reference>
<gene>
    <name evidence="1" type="ORF">K649_14495</name>
</gene>
<evidence type="ECO:0000313" key="1">
    <source>
        <dbReference type="EMBL" id="AGK06185.1"/>
    </source>
</evidence>
<evidence type="ECO:0000313" key="2">
    <source>
        <dbReference type="Proteomes" id="UP000013026"/>
    </source>
</evidence>
<sequence>MKGDLMRSRAIALIIRMWQGPDGVVKASVRPSQGGPTRYFPNLEALKNYLEQAQEQIETATDPTKGLR</sequence>
<proteinExistence type="predicted"/>
<accession>M9XDL2</accession>
<dbReference type="EMBL" id="CP005385">
    <property type="protein sequence ID" value="AGK06185.1"/>
    <property type="molecule type" value="Genomic_DNA"/>
</dbReference>
<protein>
    <submittedName>
        <fullName evidence="1">Uncharacterized protein</fullName>
    </submittedName>
</protein>
<dbReference type="KEGG" id="mre:K649_14495"/>
<organism evidence="1 2">
    <name type="scientific">Meiothermus ruber (strain ATCC 35948 / DSM 1279 / VKM B-1258 / 21)</name>
    <name type="common">Thermus ruber</name>
    <dbReference type="NCBI Taxonomy" id="504728"/>
    <lineage>
        <taxon>Bacteria</taxon>
        <taxon>Thermotogati</taxon>
        <taxon>Deinococcota</taxon>
        <taxon>Deinococci</taxon>
        <taxon>Thermales</taxon>
        <taxon>Thermaceae</taxon>
        <taxon>Meiothermus</taxon>
    </lineage>
</organism>
<dbReference type="PATRIC" id="fig|504728.9.peg.2976"/>
<dbReference type="AlphaFoldDB" id="M9XDL2"/>
<dbReference type="RefSeq" id="WP_015586901.1">
    <property type="nucleotide sequence ID" value="NC_013946.1"/>
</dbReference>